<evidence type="ECO:0000256" key="1">
    <source>
        <dbReference type="ARBA" id="ARBA00022737"/>
    </source>
</evidence>
<dbReference type="Pfam" id="PF14559">
    <property type="entry name" value="TPR_19"/>
    <property type="match status" value="1"/>
</dbReference>
<feature type="repeat" description="TPR" evidence="3">
    <location>
        <begin position="141"/>
        <end position="174"/>
    </location>
</feature>
<feature type="transmembrane region" description="Helical" evidence="4">
    <location>
        <begin position="256"/>
        <end position="274"/>
    </location>
</feature>
<evidence type="ECO:0000313" key="5">
    <source>
        <dbReference type="EMBL" id="ABG07452.1"/>
    </source>
</evidence>
<keyword evidence="4" id="KW-1133">Transmembrane helix</keyword>
<dbReference type="InterPro" id="IPR019734">
    <property type="entry name" value="TPR_rpt"/>
</dbReference>
<dbReference type="Pfam" id="PF13432">
    <property type="entry name" value="TPR_16"/>
    <property type="match status" value="1"/>
</dbReference>
<evidence type="ECO:0000256" key="2">
    <source>
        <dbReference type="ARBA" id="ARBA00022803"/>
    </source>
</evidence>
<gene>
    <name evidence="5" type="ordered locus">Mmcs_1340</name>
</gene>
<dbReference type="SMART" id="SM00028">
    <property type="entry name" value="TPR"/>
    <property type="match status" value="2"/>
</dbReference>
<name>A0A5Q5BGR1_MYCSS</name>
<dbReference type="SUPFAM" id="SSF48452">
    <property type="entry name" value="TPR-like"/>
    <property type="match status" value="1"/>
</dbReference>
<feature type="transmembrane region" description="Helical" evidence="4">
    <location>
        <begin position="295"/>
        <end position="314"/>
    </location>
</feature>
<dbReference type="PROSITE" id="PS50005">
    <property type="entry name" value="TPR"/>
    <property type="match status" value="2"/>
</dbReference>
<evidence type="ECO:0000256" key="3">
    <source>
        <dbReference type="PROSITE-ProRule" id="PRU00339"/>
    </source>
</evidence>
<proteinExistence type="predicted"/>
<reference evidence="5" key="1">
    <citation type="submission" date="2006-06" db="EMBL/GenBank/DDBJ databases">
        <title>Complete sequence of chromosome of Mycobacterium sp. MCS.</title>
        <authorList>
            <consortium name="US DOE Joint Genome Institute"/>
            <person name="Copeland A."/>
            <person name="Lucas S."/>
            <person name="Lapidus A."/>
            <person name="Barry K."/>
            <person name="Detter J.C."/>
            <person name="Glavina del Rio T."/>
            <person name="Hammon N."/>
            <person name="Israni S."/>
            <person name="Dalin E."/>
            <person name="Tice H."/>
            <person name="Pitluck S."/>
            <person name="Martinez M."/>
            <person name="Schmutz J."/>
            <person name="Larimer F."/>
            <person name="Land M."/>
            <person name="Hauser L."/>
            <person name="Kyrpides N."/>
            <person name="Kim E."/>
            <person name="Miller C.D."/>
            <person name="Hughes J.E."/>
            <person name="Anderson A.J."/>
            <person name="Sims R.C."/>
            <person name="Richardson P."/>
        </authorList>
    </citation>
    <scope>NUCLEOTIDE SEQUENCE [LARGE SCALE GENOMIC DNA]</scope>
    <source>
        <strain evidence="5">MCS</strain>
    </source>
</reference>
<dbReference type="Gene3D" id="1.25.40.10">
    <property type="entry name" value="Tetratricopeptide repeat domain"/>
    <property type="match status" value="1"/>
</dbReference>
<protein>
    <submittedName>
        <fullName evidence="5">TPR repeat</fullName>
    </submittedName>
</protein>
<dbReference type="EMBL" id="CP000384">
    <property type="protein sequence ID" value="ABG07452.1"/>
    <property type="molecule type" value="Genomic_DNA"/>
</dbReference>
<dbReference type="InterPro" id="IPR050498">
    <property type="entry name" value="Ycf3"/>
</dbReference>
<dbReference type="KEGG" id="mmc:Mmcs_1340"/>
<dbReference type="PANTHER" id="PTHR44858">
    <property type="entry name" value="TETRATRICOPEPTIDE REPEAT PROTEIN 6"/>
    <property type="match status" value="1"/>
</dbReference>
<keyword evidence="1" id="KW-0677">Repeat</keyword>
<dbReference type="InterPro" id="IPR011990">
    <property type="entry name" value="TPR-like_helical_dom_sf"/>
</dbReference>
<keyword evidence="4" id="KW-0472">Membrane</keyword>
<sequence length="343" mass="36646">MAGDTGGVLDAVESCLAAGDHVRAEEILRTALASDPHHPRLLTAYARAKLGQSDWAAAAASAHAALSGDPHNEHALRVYARALEMQGRLDEALWTAGRTVAMHPLSHQAHYGHARLLEATGRTAEALTAVNEALRLNPADADSLVLRGNLSVAVKQYGPAEADYRAALRLNPADAEAIHGSALLDHARGRRWSAVRGFLRVEGLDPSYREVVRQNVGEALAGLLRRWAWLVLIVGFAVIVTYTMDEDGEPTVVPRIVAGIGAALLLVPIVRMAREVPGRMLRSVLRERQILAVRITQLIAGVVFGVATALSGAITPTAVLASVLVLSLPVVAIVGYFTGERLW</sequence>
<feature type="transmembrane region" description="Helical" evidence="4">
    <location>
        <begin position="320"/>
        <end position="339"/>
    </location>
</feature>
<organism evidence="5">
    <name type="scientific">Mycobacterium sp. (strain MCS)</name>
    <dbReference type="NCBI Taxonomy" id="164756"/>
    <lineage>
        <taxon>Bacteria</taxon>
        <taxon>Bacillati</taxon>
        <taxon>Actinomycetota</taxon>
        <taxon>Actinomycetes</taxon>
        <taxon>Mycobacteriales</taxon>
        <taxon>Mycobacteriaceae</taxon>
        <taxon>Mycobacterium</taxon>
    </lineage>
</organism>
<dbReference type="AlphaFoldDB" id="A0A5Q5BGR1"/>
<dbReference type="PANTHER" id="PTHR44858:SF1">
    <property type="entry name" value="UDP-N-ACETYLGLUCOSAMINE--PEPTIDE N-ACETYLGLUCOSAMINYLTRANSFERASE SPINDLY-RELATED"/>
    <property type="match status" value="1"/>
</dbReference>
<evidence type="ECO:0000256" key="4">
    <source>
        <dbReference type="SAM" id="Phobius"/>
    </source>
</evidence>
<feature type="repeat" description="TPR" evidence="3">
    <location>
        <begin position="107"/>
        <end position="140"/>
    </location>
</feature>
<feature type="transmembrane region" description="Helical" evidence="4">
    <location>
        <begin position="227"/>
        <end position="244"/>
    </location>
</feature>
<keyword evidence="4" id="KW-0812">Transmembrane</keyword>
<keyword evidence="2 3" id="KW-0802">TPR repeat</keyword>
<accession>A0A5Q5BGR1</accession>